<dbReference type="RefSeq" id="WP_085759424.1">
    <property type="nucleotide sequence ID" value="NZ_CP019343.1"/>
</dbReference>
<name>A0A1X9NB38_9GAMM</name>
<gene>
    <name evidence="1" type="ORF">BST96_14665</name>
</gene>
<dbReference type="AlphaFoldDB" id="A0A1X9NB38"/>
<dbReference type="SUPFAM" id="SSF46785">
    <property type="entry name" value="Winged helix' DNA-binding domain"/>
    <property type="match status" value="1"/>
</dbReference>
<dbReference type="KEGG" id="osg:BST96_14665"/>
<dbReference type="STRING" id="716816.BST96_14665"/>
<organism evidence="1 2">
    <name type="scientific">Oceanicoccus sagamiensis</name>
    <dbReference type="NCBI Taxonomy" id="716816"/>
    <lineage>
        <taxon>Bacteria</taxon>
        <taxon>Pseudomonadati</taxon>
        <taxon>Pseudomonadota</taxon>
        <taxon>Gammaproteobacteria</taxon>
        <taxon>Cellvibrionales</taxon>
        <taxon>Spongiibacteraceae</taxon>
        <taxon>Oceanicoccus</taxon>
    </lineage>
</organism>
<accession>A0A1X9NB38</accession>
<evidence type="ECO:0000313" key="1">
    <source>
        <dbReference type="EMBL" id="ARN75248.1"/>
    </source>
</evidence>
<dbReference type="Proteomes" id="UP000193450">
    <property type="component" value="Chromosome"/>
</dbReference>
<dbReference type="InterPro" id="IPR036390">
    <property type="entry name" value="WH_DNA-bd_sf"/>
</dbReference>
<dbReference type="Pfam" id="PF25212">
    <property type="entry name" value="HVO_A0114"/>
    <property type="match status" value="1"/>
</dbReference>
<keyword evidence="2" id="KW-1185">Reference proteome</keyword>
<dbReference type="OrthoDB" id="8449527at2"/>
<evidence type="ECO:0000313" key="2">
    <source>
        <dbReference type="Proteomes" id="UP000193450"/>
    </source>
</evidence>
<proteinExistence type="predicted"/>
<dbReference type="EMBL" id="CP019343">
    <property type="protein sequence ID" value="ARN75248.1"/>
    <property type="molecule type" value="Genomic_DNA"/>
</dbReference>
<dbReference type="Gene3D" id="1.10.10.10">
    <property type="entry name" value="Winged helix-like DNA-binding domain superfamily/Winged helix DNA-binding domain"/>
    <property type="match status" value="1"/>
</dbReference>
<reference evidence="1 2" key="1">
    <citation type="submission" date="2016-11" db="EMBL/GenBank/DDBJ databases">
        <title>Trade-off between light-utilization and light-protection in marine flavobacteria.</title>
        <authorList>
            <person name="Kumagai Y."/>
        </authorList>
    </citation>
    <scope>NUCLEOTIDE SEQUENCE [LARGE SCALE GENOMIC DNA]</scope>
    <source>
        <strain evidence="1 2">NBRC 107125</strain>
    </source>
</reference>
<dbReference type="InterPro" id="IPR036388">
    <property type="entry name" value="WH-like_DNA-bd_sf"/>
</dbReference>
<protein>
    <submittedName>
        <fullName evidence="1">Transcriptional regulator</fullName>
    </submittedName>
</protein>
<sequence length="118" mass="13505">MKTLKIGIMPRKQFQERVKAIAAGKLNVKAGEPKVWFSSIKSLSEVLSDNNVRLLKQINEYHPQTISELAELSGRKPGNLSRTLKTMEKYGIVELKKYDSRKVRPIAKTTQFDIRYAI</sequence>